<dbReference type="Gene3D" id="1.25.40.10">
    <property type="entry name" value="Tetratricopeptide repeat domain"/>
    <property type="match status" value="1"/>
</dbReference>
<dbReference type="PANTHER" id="PTHR26312:SF168">
    <property type="entry name" value="OS06G0606700 PROTEIN"/>
    <property type="match status" value="1"/>
</dbReference>
<dbReference type="OrthoDB" id="439046at2759"/>
<protein>
    <submittedName>
        <fullName evidence="2">Uncharacterized protein</fullName>
    </submittedName>
</protein>
<dbReference type="PANTHER" id="PTHR26312">
    <property type="entry name" value="TETRATRICOPEPTIDE REPEAT PROTEIN 5"/>
    <property type="match status" value="1"/>
</dbReference>
<accession>A0A2G9IAC0</accession>
<sequence length="243" mass="26829">MLLRSSSTPVLNSWLPHFSPEPESVLQIIPQSISFSAISLDHDKMKKKSRNLSEIDLRARGKYSFMNGRFINLGMDFDIPVEDDEDEVVPEDCRRELGGGGRGGEGSSDGIGGAGGGGDGCDGGYGCWDANHGSGNMDAYYQKMIEAYPQNSMVLGNYARFLKEFRGDLIKAEEYCGRAILANPTDGDVLSLYADLIWQAYEDANRAHIYFDRALKAAPGNSYVMASYARFLWDAEDEFEGQE</sequence>
<organism evidence="2 3">
    <name type="scientific">Handroanthus impetiginosus</name>
    <dbReference type="NCBI Taxonomy" id="429701"/>
    <lineage>
        <taxon>Eukaryota</taxon>
        <taxon>Viridiplantae</taxon>
        <taxon>Streptophyta</taxon>
        <taxon>Embryophyta</taxon>
        <taxon>Tracheophyta</taxon>
        <taxon>Spermatophyta</taxon>
        <taxon>Magnoliopsida</taxon>
        <taxon>eudicotyledons</taxon>
        <taxon>Gunneridae</taxon>
        <taxon>Pentapetalae</taxon>
        <taxon>asterids</taxon>
        <taxon>lamiids</taxon>
        <taxon>Lamiales</taxon>
        <taxon>Bignoniaceae</taxon>
        <taxon>Crescentiina</taxon>
        <taxon>Tabebuia alliance</taxon>
        <taxon>Handroanthus</taxon>
    </lineage>
</organism>
<feature type="compositionally biased region" description="Gly residues" evidence="1">
    <location>
        <begin position="98"/>
        <end position="115"/>
    </location>
</feature>
<dbReference type="AlphaFoldDB" id="A0A2G9IAC0"/>
<dbReference type="SUPFAM" id="SSF48452">
    <property type="entry name" value="TPR-like"/>
    <property type="match status" value="1"/>
</dbReference>
<evidence type="ECO:0000313" key="2">
    <source>
        <dbReference type="EMBL" id="PIN26703.1"/>
    </source>
</evidence>
<dbReference type="EMBL" id="NKXS01000060">
    <property type="protein sequence ID" value="PIN26703.1"/>
    <property type="molecule type" value="Genomic_DNA"/>
</dbReference>
<evidence type="ECO:0000313" key="3">
    <source>
        <dbReference type="Proteomes" id="UP000231279"/>
    </source>
</evidence>
<evidence type="ECO:0000256" key="1">
    <source>
        <dbReference type="SAM" id="MobiDB-lite"/>
    </source>
</evidence>
<comment type="caution">
    <text evidence="2">The sequence shown here is derived from an EMBL/GenBank/DDBJ whole genome shotgun (WGS) entry which is preliminary data.</text>
</comment>
<feature type="region of interest" description="Disordered" evidence="1">
    <location>
        <begin position="95"/>
        <end position="115"/>
    </location>
</feature>
<keyword evidence="3" id="KW-1185">Reference proteome</keyword>
<name>A0A2G9IAC0_9LAMI</name>
<dbReference type="InterPro" id="IPR011990">
    <property type="entry name" value="TPR-like_helical_dom_sf"/>
</dbReference>
<dbReference type="Proteomes" id="UP000231279">
    <property type="component" value="Unassembled WGS sequence"/>
</dbReference>
<proteinExistence type="predicted"/>
<reference evidence="3" key="1">
    <citation type="journal article" date="2018" name="Gigascience">
        <title>Genome assembly of the Pink Ipe (Handroanthus impetiginosus, Bignoniaceae), a highly valued, ecologically keystone Neotropical timber forest tree.</title>
        <authorList>
            <person name="Silva-Junior O.B."/>
            <person name="Grattapaglia D."/>
            <person name="Novaes E."/>
            <person name="Collevatti R.G."/>
        </authorList>
    </citation>
    <scope>NUCLEOTIDE SEQUENCE [LARGE SCALE GENOMIC DNA]</scope>
    <source>
        <strain evidence="3">cv. UFG-1</strain>
    </source>
</reference>
<gene>
    <name evidence="2" type="ORF">CDL12_00538</name>
</gene>